<dbReference type="EMBL" id="LN609528">
    <property type="protein sequence ID" value="CEF62758.1"/>
    <property type="molecule type" value="Genomic_DNA"/>
</dbReference>
<name>A0A090MVA0_STRRB</name>
<dbReference type="CDD" id="cd08959">
    <property type="entry name" value="ArfGap_ArfGap1_like"/>
    <property type="match status" value="1"/>
</dbReference>
<dbReference type="InterPro" id="IPR037278">
    <property type="entry name" value="ARFGAP/RecO"/>
</dbReference>
<keyword evidence="1" id="KW-0343">GTPase activation</keyword>
<dbReference type="WormBase" id="SRAE_1000102800">
    <property type="protein sequence ID" value="SRP08028"/>
    <property type="gene ID" value="WBGene00257628"/>
</dbReference>
<dbReference type="GeneID" id="36375123"/>
<evidence type="ECO:0000313" key="9">
    <source>
        <dbReference type="Proteomes" id="UP000035682"/>
    </source>
</evidence>
<dbReference type="WBParaSite" id="SRAE_1000102800.1">
    <property type="protein sequence ID" value="SRAE_1000102800.1"/>
    <property type="gene ID" value="WBGene00257628"/>
</dbReference>
<evidence type="ECO:0000256" key="2">
    <source>
        <dbReference type="ARBA" id="ARBA00022723"/>
    </source>
</evidence>
<dbReference type="GO" id="GO:0000139">
    <property type="term" value="C:Golgi membrane"/>
    <property type="evidence" value="ECO:0007669"/>
    <property type="project" value="GOC"/>
</dbReference>
<dbReference type="CTD" id="36375123"/>
<proteinExistence type="predicted"/>
<dbReference type="SUPFAM" id="SSF57863">
    <property type="entry name" value="ArfGap/RecO-like zinc finger"/>
    <property type="match status" value="1"/>
</dbReference>
<dbReference type="AlphaFoldDB" id="A0A090MVA0"/>
<dbReference type="PROSITE" id="PS50115">
    <property type="entry name" value="ARFGAP"/>
    <property type="match status" value="1"/>
</dbReference>
<keyword evidence="6" id="KW-0175">Coiled coil</keyword>
<dbReference type="FunFam" id="1.10.220.150:FF:000004">
    <property type="entry name" value="Putative ADP-ribosylation factor GTPase-activating protein 2"/>
    <property type="match status" value="1"/>
</dbReference>
<dbReference type="InterPro" id="IPR038508">
    <property type="entry name" value="ArfGAP_dom_sf"/>
</dbReference>
<evidence type="ECO:0000256" key="1">
    <source>
        <dbReference type="ARBA" id="ARBA00022468"/>
    </source>
</evidence>
<evidence type="ECO:0000256" key="5">
    <source>
        <dbReference type="PROSITE-ProRule" id="PRU00288"/>
    </source>
</evidence>
<dbReference type="PRINTS" id="PR00405">
    <property type="entry name" value="REVINTRACTNG"/>
</dbReference>
<reference evidence="10" key="2">
    <citation type="submission" date="2020-12" db="UniProtKB">
        <authorList>
            <consortium name="WormBaseParasite"/>
        </authorList>
    </citation>
    <scope>IDENTIFICATION</scope>
</reference>
<evidence type="ECO:0000256" key="4">
    <source>
        <dbReference type="ARBA" id="ARBA00022833"/>
    </source>
</evidence>
<evidence type="ECO:0000256" key="3">
    <source>
        <dbReference type="ARBA" id="ARBA00022771"/>
    </source>
</evidence>
<keyword evidence="3 5" id="KW-0863">Zinc-finger</keyword>
<evidence type="ECO:0000256" key="6">
    <source>
        <dbReference type="SAM" id="Coils"/>
    </source>
</evidence>
<dbReference type="OMA" id="NYEISHN"/>
<dbReference type="STRING" id="34506.A0A090MVA0"/>
<keyword evidence="9" id="KW-1185">Reference proteome</keyword>
<dbReference type="RefSeq" id="XP_024501960.1">
    <property type="nucleotide sequence ID" value="XM_024647932.1"/>
</dbReference>
<evidence type="ECO:0000313" key="11">
    <source>
        <dbReference type="WormBase" id="SRAE_1000102800"/>
    </source>
</evidence>
<dbReference type="PANTHER" id="PTHR45686">
    <property type="entry name" value="ADP-RIBOSYLATION FACTOR GTPASE ACTIVATING PROTEIN 3, ISOFORM H-RELATED"/>
    <property type="match status" value="1"/>
</dbReference>
<dbReference type="Proteomes" id="UP000035682">
    <property type="component" value="Unplaced"/>
</dbReference>
<keyword evidence="4" id="KW-0862">Zinc</keyword>
<accession>A0A090MVA0</accession>
<evidence type="ECO:0000313" key="10">
    <source>
        <dbReference type="WBParaSite" id="SRAE_1000102800.1"/>
    </source>
</evidence>
<evidence type="ECO:0000313" key="8">
    <source>
        <dbReference type="EMBL" id="CEF62758.1"/>
    </source>
</evidence>
<organism evidence="8">
    <name type="scientific">Strongyloides ratti</name>
    <name type="common">Parasitic roundworm</name>
    <dbReference type="NCBI Taxonomy" id="34506"/>
    <lineage>
        <taxon>Eukaryota</taxon>
        <taxon>Metazoa</taxon>
        <taxon>Ecdysozoa</taxon>
        <taxon>Nematoda</taxon>
        <taxon>Chromadorea</taxon>
        <taxon>Rhabditida</taxon>
        <taxon>Tylenchina</taxon>
        <taxon>Panagrolaimomorpha</taxon>
        <taxon>Strongyloidoidea</taxon>
        <taxon>Strongyloididae</taxon>
        <taxon>Strongyloides</taxon>
    </lineage>
</organism>
<feature type="domain" description="Arf-GAP" evidence="7">
    <location>
        <begin position="12"/>
        <end position="129"/>
    </location>
</feature>
<dbReference type="GO" id="GO:0048205">
    <property type="term" value="P:COPI coating of Golgi vesicle"/>
    <property type="evidence" value="ECO:0007669"/>
    <property type="project" value="TreeGrafter"/>
</dbReference>
<protein>
    <submittedName>
        <fullName evidence="8 10">ADP-ribosylation factor GTPase activating protein 3</fullName>
    </submittedName>
</protein>
<dbReference type="GO" id="GO:0005096">
    <property type="term" value="F:GTPase activator activity"/>
    <property type="evidence" value="ECO:0007669"/>
    <property type="project" value="UniProtKB-KW"/>
</dbReference>
<sequence>MTSNLPTVDEIQQIISKLKNQPCNKICFDCKARNPTWATVTYGVFICIDCSAIHRNLGVHITFVRSTNLDTNWTWHQLRAMQVGGNGNGTKFFKENGYEITDIKIKYNSRIATMYRDKINKMAIHANETSGGKLFIDTFNNNLIDGEQNKEEDFFSQEFKPAVQVINIPKKLIIEEKKINNELLDDSLAIASQSVKSSVIKKPIKKISLGVKKNLGATKVNKNFDEVEKEIIEAEKKSEASQKLLDKIYVKKLDNKFSILNLEKYQTINKNINKHLENVKNDPKKGEIIERLGISNVQNYEISHNVSSGIFVINKDNDIPKQSKNQITSNLFDTNKYNQCLDVRSNESYSFKNKYDKQLNSSYSPLSTTTSDLQAIEERLNKFVKSKSISSELFFNNNHVDDETRGKMKNFHDAKSFGSADIFDDIKSS</sequence>
<reference evidence="8 9" key="1">
    <citation type="submission" date="2014-09" db="EMBL/GenBank/DDBJ databases">
        <authorList>
            <person name="Martin A.A."/>
        </authorList>
    </citation>
    <scope>NUCLEOTIDE SEQUENCE</scope>
    <source>
        <strain evidence="9">ED321</strain>
        <strain evidence="8">ED321 Heterogonic</strain>
    </source>
</reference>
<dbReference type="InterPro" id="IPR001164">
    <property type="entry name" value="ArfGAP_dom"/>
</dbReference>
<feature type="coiled-coil region" evidence="6">
    <location>
        <begin position="217"/>
        <end position="282"/>
    </location>
</feature>
<dbReference type="Pfam" id="PF01412">
    <property type="entry name" value="ArfGap"/>
    <property type="match status" value="1"/>
</dbReference>
<dbReference type="OrthoDB" id="983479at2759"/>
<evidence type="ECO:0000259" key="7">
    <source>
        <dbReference type="PROSITE" id="PS50115"/>
    </source>
</evidence>
<dbReference type="PANTHER" id="PTHR45686:SF4">
    <property type="entry name" value="ADP-RIBOSYLATION FACTOR GTPASE ACTIVATING PROTEIN 3, ISOFORM H"/>
    <property type="match status" value="1"/>
</dbReference>
<dbReference type="SMART" id="SM00105">
    <property type="entry name" value="ArfGap"/>
    <property type="match status" value="1"/>
</dbReference>
<dbReference type="Gene3D" id="1.10.220.150">
    <property type="entry name" value="Arf GTPase activating protein"/>
    <property type="match status" value="1"/>
</dbReference>
<gene>
    <name evidence="8 10 11" type="ORF">SRAE_1000102800</name>
</gene>
<dbReference type="GO" id="GO:0008270">
    <property type="term" value="F:zinc ion binding"/>
    <property type="evidence" value="ECO:0007669"/>
    <property type="project" value="UniProtKB-KW"/>
</dbReference>
<keyword evidence="2" id="KW-0479">Metal-binding</keyword>